<accession>J9W4F0</accession>
<proteinExistence type="inferred from homology"/>
<dbReference type="KEGG" id="lbn:LBUCD034_2381"/>
<dbReference type="RefSeq" id="WP_014940786.1">
    <property type="nucleotide sequence ID" value="NC_018610.1"/>
</dbReference>
<dbReference type="InterPro" id="IPR003593">
    <property type="entry name" value="AAA+_ATPase"/>
</dbReference>
<dbReference type="OrthoDB" id="9804819at2"/>
<sequence>MRVEVQNVSKRIRNTLVLNNVSYNFERRKIYGLVGRNGSGKTMLIRSIAGLLIPTAGKVIVDGEVLHDKFDFPESMGVTIENTTFPKDLTGFQNLVALSKIKRIATTKDIKSAFGKIGLSESDWNTKVANYSLGMRQKLSIAQAIFERPKLLLLDEPTNGLDEESTWLLRKTLKEIADAGSTVILASHDKEDIAYLSDEVIHMDGGKIVNKN</sequence>
<keyword evidence="2" id="KW-0813">Transport</keyword>
<evidence type="ECO:0000256" key="4">
    <source>
        <dbReference type="ARBA" id="ARBA00022840"/>
    </source>
</evidence>
<feature type="domain" description="ABC transporter" evidence="5">
    <location>
        <begin position="3"/>
        <end position="212"/>
    </location>
</feature>
<dbReference type="AlphaFoldDB" id="J9W4F0"/>
<keyword evidence="3" id="KW-0547">Nucleotide-binding</keyword>
<organism evidence="6 7">
    <name type="scientific">Lentilactobacillus buchneri subsp. silagei CD034</name>
    <dbReference type="NCBI Taxonomy" id="1071400"/>
    <lineage>
        <taxon>Bacteria</taxon>
        <taxon>Bacillati</taxon>
        <taxon>Bacillota</taxon>
        <taxon>Bacilli</taxon>
        <taxon>Lactobacillales</taxon>
        <taxon>Lactobacillaceae</taxon>
        <taxon>Lentilactobacillus</taxon>
        <taxon>Lentilactobacillus buchneri subsp. silagei</taxon>
    </lineage>
</organism>
<dbReference type="Pfam" id="PF00005">
    <property type="entry name" value="ABC_tran"/>
    <property type="match status" value="1"/>
</dbReference>
<dbReference type="EC" id="3.6.3.25" evidence="6"/>
<dbReference type="InterPro" id="IPR027417">
    <property type="entry name" value="P-loop_NTPase"/>
</dbReference>
<dbReference type="CDD" id="cd03230">
    <property type="entry name" value="ABC_DR_subfamily_A"/>
    <property type="match status" value="1"/>
</dbReference>
<dbReference type="PROSITE" id="PS00211">
    <property type="entry name" value="ABC_TRANSPORTER_1"/>
    <property type="match status" value="1"/>
</dbReference>
<dbReference type="SUPFAM" id="SSF52540">
    <property type="entry name" value="P-loop containing nucleoside triphosphate hydrolases"/>
    <property type="match status" value="1"/>
</dbReference>
<dbReference type="EMBL" id="CP003043">
    <property type="protein sequence ID" value="AFS01348.1"/>
    <property type="molecule type" value="Genomic_DNA"/>
</dbReference>
<keyword evidence="7" id="KW-1185">Reference proteome</keyword>
<dbReference type="PATRIC" id="fig|1071400.3.peg.2292"/>
<dbReference type="PANTHER" id="PTHR42711">
    <property type="entry name" value="ABC TRANSPORTER ATP-BINDING PROTEIN"/>
    <property type="match status" value="1"/>
</dbReference>
<dbReference type="SMART" id="SM00382">
    <property type="entry name" value="AAA"/>
    <property type="match status" value="1"/>
</dbReference>
<evidence type="ECO:0000259" key="5">
    <source>
        <dbReference type="PROSITE" id="PS50893"/>
    </source>
</evidence>
<dbReference type="GO" id="GO:0016887">
    <property type="term" value="F:ATP hydrolysis activity"/>
    <property type="evidence" value="ECO:0007669"/>
    <property type="project" value="InterPro"/>
</dbReference>
<dbReference type="InterPro" id="IPR003439">
    <property type="entry name" value="ABC_transporter-like_ATP-bd"/>
</dbReference>
<dbReference type="HOGENOM" id="CLU_000604_1_2_9"/>
<dbReference type="InterPro" id="IPR017871">
    <property type="entry name" value="ABC_transporter-like_CS"/>
</dbReference>
<dbReference type="InterPro" id="IPR050763">
    <property type="entry name" value="ABC_transporter_ATP-binding"/>
</dbReference>
<evidence type="ECO:0000256" key="2">
    <source>
        <dbReference type="ARBA" id="ARBA00022448"/>
    </source>
</evidence>
<dbReference type="GO" id="GO:0005524">
    <property type="term" value="F:ATP binding"/>
    <property type="evidence" value="ECO:0007669"/>
    <property type="project" value="UniProtKB-KW"/>
</dbReference>
<gene>
    <name evidence="6" type="ORF">LBUCD034_2381</name>
</gene>
<protein>
    <submittedName>
        <fullName evidence="6">ABC transporter ATP-binding protein</fullName>
        <ecNumber evidence="6">3.6.3.25</ecNumber>
    </submittedName>
</protein>
<evidence type="ECO:0000256" key="3">
    <source>
        <dbReference type="ARBA" id="ARBA00022741"/>
    </source>
</evidence>
<dbReference type="Proteomes" id="UP000007332">
    <property type="component" value="Chromosome"/>
</dbReference>
<comment type="similarity">
    <text evidence="1">Belongs to the ABC transporter superfamily.</text>
</comment>
<dbReference type="PROSITE" id="PS50893">
    <property type="entry name" value="ABC_TRANSPORTER_2"/>
    <property type="match status" value="1"/>
</dbReference>
<name>J9W4F0_LENBU</name>
<dbReference type="Gene3D" id="3.40.50.300">
    <property type="entry name" value="P-loop containing nucleotide triphosphate hydrolases"/>
    <property type="match status" value="1"/>
</dbReference>
<dbReference type="eggNOG" id="COG1131">
    <property type="taxonomic scope" value="Bacteria"/>
</dbReference>
<evidence type="ECO:0000256" key="1">
    <source>
        <dbReference type="ARBA" id="ARBA00005417"/>
    </source>
</evidence>
<dbReference type="PANTHER" id="PTHR42711:SF5">
    <property type="entry name" value="ABC TRANSPORTER ATP-BINDING PROTEIN NATA"/>
    <property type="match status" value="1"/>
</dbReference>
<keyword evidence="6" id="KW-0378">Hydrolase</keyword>
<reference evidence="6 7" key="1">
    <citation type="journal article" date="2012" name="J. Biotechnol.">
        <title>Insights into the completely annotated genome of Lactobacillus buchneri CD034, a strain isolated from stable grass silage.</title>
        <authorList>
            <person name="Heinl S."/>
            <person name="Wibberg D."/>
            <person name="Eikmeyer F."/>
            <person name="Szczepanowski R."/>
            <person name="Blom J."/>
            <person name="Linke B."/>
            <person name="Goesmann A."/>
            <person name="Grabherr R."/>
            <person name="Schwab H."/>
            <person name="Puhler A."/>
            <person name="Schluter A."/>
        </authorList>
    </citation>
    <scope>NUCLEOTIDE SEQUENCE [LARGE SCALE GENOMIC DNA]</scope>
    <source>
        <strain evidence="6 7">CD034</strain>
    </source>
</reference>
<keyword evidence="4 6" id="KW-0067">ATP-binding</keyword>
<dbReference type="STRING" id="1071400.LBUCD034_2381"/>
<evidence type="ECO:0000313" key="7">
    <source>
        <dbReference type="Proteomes" id="UP000007332"/>
    </source>
</evidence>
<evidence type="ECO:0000313" key="6">
    <source>
        <dbReference type="EMBL" id="AFS01348.1"/>
    </source>
</evidence>